<evidence type="ECO:0000313" key="8">
    <source>
        <dbReference type="Proteomes" id="UP000016662"/>
    </source>
</evidence>
<dbReference type="InterPro" id="IPR053930">
    <property type="entry name" value="RapZ-like_N"/>
</dbReference>
<evidence type="ECO:0000256" key="3">
    <source>
        <dbReference type="ARBA" id="ARBA00023134"/>
    </source>
</evidence>
<evidence type="ECO:0000259" key="6">
    <source>
        <dbReference type="Pfam" id="PF22740"/>
    </source>
</evidence>
<dbReference type="Gene3D" id="3.40.50.300">
    <property type="entry name" value="P-loop containing nucleotide triphosphate hydrolases"/>
    <property type="match status" value="1"/>
</dbReference>
<keyword evidence="8" id="KW-1185">Reference proteome</keyword>
<dbReference type="NCBIfam" id="NF003828">
    <property type="entry name" value="PRK05416.1"/>
    <property type="match status" value="1"/>
</dbReference>
<dbReference type="EMBL" id="AWVF01000403">
    <property type="protein sequence ID" value="ERJ88674.1"/>
    <property type="molecule type" value="Genomic_DNA"/>
</dbReference>
<protein>
    <submittedName>
        <fullName evidence="7">Uncharacterized protein</fullName>
    </submittedName>
</protein>
<evidence type="ECO:0000256" key="1">
    <source>
        <dbReference type="ARBA" id="ARBA00022741"/>
    </source>
</evidence>
<feature type="domain" description="RapZ-like N-terminal" evidence="5">
    <location>
        <begin position="9"/>
        <end position="168"/>
    </location>
</feature>
<dbReference type="HOGENOM" id="CLU_059558_0_0_9"/>
<keyword evidence="1 4" id="KW-0547">Nucleotide-binding</keyword>
<dbReference type="PATRIC" id="fig|411473.3.peg.2626"/>
<dbReference type="GeneID" id="93692207"/>
<dbReference type="Pfam" id="PF03668">
    <property type="entry name" value="RapZ-like_N"/>
    <property type="match status" value="1"/>
</dbReference>
<keyword evidence="2 4" id="KW-0067">ATP-binding</keyword>
<dbReference type="RefSeq" id="WP_021681354.1">
    <property type="nucleotide sequence ID" value="NZ_KI260341.1"/>
</dbReference>
<evidence type="ECO:0000259" key="5">
    <source>
        <dbReference type="Pfam" id="PF03668"/>
    </source>
</evidence>
<reference evidence="7 8" key="1">
    <citation type="submission" date="2013-07" db="EMBL/GenBank/DDBJ databases">
        <authorList>
            <person name="Weinstock G."/>
            <person name="Sodergren E."/>
            <person name="Wylie T."/>
            <person name="Fulton L."/>
            <person name="Fulton R."/>
            <person name="Fronick C."/>
            <person name="O'Laughlin M."/>
            <person name="Godfrey J."/>
            <person name="Miner T."/>
            <person name="Herter B."/>
            <person name="Appelbaum E."/>
            <person name="Cordes M."/>
            <person name="Lek S."/>
            <person name="Wollam A."/>
            <person name="Pepin K.H."/>
            <person name="Palsikar V.B."/>
            <person name="Mitreva M."/>
            <person name="Wilson R.K."/>
        </authorList>
    </citation>
    <scope>NUCLEOTIDE SEQUENCE [LARGE SCALE GENOMIC DNA]</scope>
    <source>
        <strain evidence="7 8">ATCC 27760</strain>
    </source>
</reference>
<dbReference type="PANTHER" id="PTHR30448:SF0">
    <property type="entry name" value="RNASE ADAPTER PROTEIN RAPZ"/>
    <property type="match status" value="1"/>
</dbReference>
<evidence type="ECO:0000313" key="7">
    <source>
        <dbReference type="EMBL" id="ERJ88674.1"/>
    </source>
</evidence>
<dbReference type="eggNOG" id="COG1660">
    <property type="taxonomic scope" value="Bacteria"/>
</dbReference>
<gene>
    <name evidence="7" type="ORF">RUMCAL_03129</name>
</gene>
<dbReference type="InterPro" id="IPR027417">
    <property type="entry name" value="P-loop_NTPase"/>
</dbReference>
<evidence type="ECO:0000256" key="4">
    <source>
        <dbReference type="HAMAP-Rule" id="MF_00636"/>
    </source>
</evidence>
<feature type="binding site" evidence="4">
    <location>
        <begin position="67"/>
        <end position="70"/>
    </location>
    <ligand>
        <name>GTP</name>
        <dbReference type="ChEBI" id="CHEBI:37565"/>
    </ligand>
</feature>
<comment type="caution">
    <text evidence="7">The sequence shown here is derived from an EMBL/GenBank/DDBJ whole genome shotgun (WGS) entry which is preliminary data.</text>
</comment>
<dbReference type="PIRSF" id="PIRSF005052">
    <property type="entry name" value="P-loopkin"/>
    <property type="match status" value="1"/>
</dbReference>
<name>U2LGT8_9FIRM</name>
<dbReference type="SUPFAM" id="SSF52540">
    <property type="entry name" value="P-loop containing nucleoside triphosphate hydrolases"/>
    <property type="match status" value="1"/>
</dbReference>
<evidence type="ECO:0000256" key="2">
    <source>
        <dbReference type="ARBA" id="ARBA00022840"/>
    </source>
</evidence>
<organism evidence="7 8">
    <name type="scientific">Ruminococcus callidus ATCC 27760</name>
    <dbReference type="NCBI Taxonomy" id="411473"/>
    <lineage>
        <taxon>Bacteria</taxon>
        <taxon>Bacillati</taxon>
        <taxon>Bacillota</taxon>
        <taxon>Clostridia</taxon>
        <taxon>Eubacteriales</taxon>
        <taxon>Oscillospiraceae</taxon>
        <taxon>Ruminococcus</taxon>
    </lineage>
</organism>
<feature type="binding site" evidence="4">
    <location>
        <begin position="16"/>
        <end position="23"/>
    </location>
    <ligand>
        <name>ATP</name>
        <dbReference type="ChEBI" id="CHEBI:30616"/>
    </ligand>
</feature>
<proteinExistence type="inferred from homology"/>
<dbReference type="Pfam" id="PF22740">
    <property type="entry name" value="PapZ_C"/>
    <property type="match status" value="1"/>
</dbReference>
<accession>U2LGT8</accession>
<dbReference type="GO" id="GO:0005525">
    <property type="term" value="F:GTP binding"/>
    <property type="evidence" value="ECO:0007669"/>
    <property type="project" value="UniProtKB-UniRule"/>
</dbReference>
<feature type="domain" description="RapZ C-terminal" evidence="6">
    <location>
        <begin position="173"/>
        <end position="292"/>
    </location>
</feature>
<dbReference type="GO" id="GO:0005524">
    <property type="term" value="F:ATP binding"/>
    <property type="evidence" value="ECO:0007669"/>
    <property type="project" value="UniProtKB-UniRule"/>
</dbReference>
<dbReference type="Proteomes" id="UP000016662">
    <property type="component" value="Unassembled WGS sequence"/>
</dbReference>
<dbReference type="InterPro" id="IPR053931">
    <property type="entry name" value="RapZ_C"/>
</dbReference>
<dbReference type="InterPro" id="IPR005337">
    <property type="entry name" value="RapZ-like"/>
</dbReference>
<dbReference type="AlphaFoldDB" id="U2LGT8"/>
<keyword evidence="3 4" id="KW-0342">GTP-binding</keyword>
<sequence length="297" mass="34187">MQEQENVRMHVVVVTGMSGSGKSVVMDVLEDIGYYCIDNLPPQLIGKFVEICRESENHLQKLAIAADLRSGDMFTDAYRTLLEMKQQADLDVKILYIEAEDEVIIKRYKETRRKHPLDERFGGCLHNAIAYEREQLLRVKGIADYYIETSYFSASQLKEQIREIFLDNSSDSMSIKVTSFGFKYGVSTESDLVFDVRCLPNPYYIPELRHHTGCEKCVQEYVMSFEQSRTLLEKLKDLLDFLIPLYIQEGKSRLVIAFGCTGGKHRSITFTELIGDYLISKGMHVVKQHRDIGKDRP</sequence>
<dbReference type="PANTHER" id="PTHR30448">
    <property type="entry name" value="RNASE ADAPTER PROTEIN RAPZ"/>
    <property type="match status" value="1"/>
</dbReference>
<dbReference type="HAMAP" id="MF_00636">
    <property type="entry name" value="RapZ_like"/>
    <property type="match status" value="1"/>
</dbReference>
<dbReference type="STRING" id="411473.RUMCAL_03129"/>